<evidence type="ECO:0000313" key="1">
    <source>
        <dbReference type="EMBL" id="KGA31351.1"/>
    </source>
</evidence>
<protein>
    <submittedName>
        <fullName evidence="1">Uncharacterized protein</fullName>
    </submittedName>
</protein>
<dbReference type="AlphaFoldDB" id="A0A0M2EWY5"/>
<dbReference type="RefSeq" id="WP_039318066.1">
    <property type="nucleotide sequence ID" value="NZ_JQOD01000012.1"/>
</dbReference>
<sequence length="112" mass="12912">MPKSPTERKAAQRARQRDAGVVKVEIHVDAQELEMLKRNCALRRPGRDPYDIDEYMTTLIRQDAAALQQKIAELSQRKCQKCWEKLPVSECCLSGSSECWNTQGWHDLKLIL</sequence>
<reference evidence="1 2" key="1">
    <citation type="submission" date="2014-08" db="EMBL/GenBank/DDBJ databases">
        <title>Genome sequences of NCPPB Pectobacterium isolates.</title>
        <authorList>
            <person name="Glover R.H."/>
            <person name="Sapp M."/>
            <person name="Elphinstone J."/>
        </authorList>
    </citation>
    <scope>NUCLEOTIDE SEQUENCE [LARGE SCALE GENOMIC DNA]</scope>
    <source>
        <strain evidence="1 2">LMG 21372</strain>
    </source>
</reference>
<name>A0A0M2EWY5_9GAMM</name>
<gene>
    <name evidence="1" type="ORF">KU74_21335</name>
</gene>
<dbReference type="OrthoDB" id="6539952at2"/>
<organism evidence="1 2">
    <name type="scientific">Pectobacterium brasiliense</name>
    <dbReference type="NCBI Taxonomy" id="180957"/>
    <lineage>
        <taxon>Bacteria</taxon>
        <taxon>Pseudomonadati</taxon>
        <taxon>Pseudomonadota</taxon>
        <taxon>Gammaproteobacteria</taxon>
        <taxon>Enterobacterales</taxon>
        <taxon>Pectobacteriaceae</taxon>
        <taxon>Pectobacterium</taxon>
    </lineage>
</organism>
<dbReference type="EMBL" id="JQOD01000012">
    <property type="protein sequence ID" value="KGA31351.1"/>
    <property type="molecule type" value="Genomic_DNA"/>
</dbReference>
<proteinExistence type="predicted"/>
<accession>A0A0M2EWY5</accession>
<evidence type="ECO:0000313" key="2">
    <source>
        <dbReference type="Proteomes" id="UP000029435"/>
    </source>
</evidence>
<dbReference type="Proteomes" id="UP000029435">
    <property type="component" value="Unassembled WGS sequence"/>
</dbReference>
<comment type="caution">
    <text evidence="1">The sequence shown here is derived from an EMBL/GenBank/DDBJ whole genome shotgun (WGS) entry which is preliminary data.</text>
</comment>